<dbReference type="AlphaFoldDB" id="A0A5J4WWA0"/>
<dbReference type="EMBL" id="SNRW01000941">
    <property type="protein sequence ID" value="KAA6398499.1"/>
    <property type="molecule type" value="Genomic_DNA"/>
</dbReference>
<proteinExistence type="predicted"/>
<reference evidence="2 3" key="1">
    <citation type="submission" date="2019-03" db="EMBL/GenBank/DDBJ databases">
        <title>Single cell metagenomics reveals metabolic interactions within the superorganism composed of flagellate Streblomastix strix and complex community of Bacteroidetes bacteria on its surface.</title>
        <authorList>
            <person name="Treitli S.C."/>
            <person name="Kolisko M."/>
            <person name="Husnik F."/>
            <person name="Keeling P."/>
            <person name="Hampl V."/>
        </authorList>
    </citation>
    <scope>NUCLEOTIDE SEQUENCE [LARGE SCALE GENOMIC DNA]</scope>
    <source>
        <strain evidence="2">ST1C</strain>
    </source>
</reference>
<dbReference type="InterPro" id="IPR027417">
    <property type="entry name" value="P-loop_NTPase"/>
</dbReference>
<dbReference type="Gene3D" id="3.40.50.300">
    <property type="entry name" value="P-loop containing nucleotide triphosphate hydrolases"/>
    <property type="match status" value="1"/>
</dbReference>
<dbReference type="OrthoDB" id="6500128at2759"/>
<protein>
    <submittedName>
        <fullName evidence="2">Uncharacterized protein</fullName>
    </submittedName>
</protein>
<sequence>MKGSLTMVIGNAGSGKSSLGSVIIGDIEKQSGEVKYTESVAYYPQPSLRSDYVAILSLLRASLFIWTQRRLRARSFFYEMQLSSTDKQGPDKELMTYNYAAEHILTLARIRAELQDPVQTKDQLLQAGFGEDDLDLRSGDTKRKYRIVIKSLLDEDFRKNLLAASESLVSKPKKRTRAQQDGDMAMDAKIKLELNSWQPDSINLTDNIEQTPNSESSSQQTQNASRKRFRKEILKQCRCKSVRPWEINQEDSKYRWTGNEIPIKIQQLKTNIEKGDQYGDAMTALSASQSTAQTAYAKTLEGRSIEDECKHIFKLSTVRANALTQLKEGINLPYLFRIVAANNVLPPDIITEDTMERIKRYTEQKNLEYKATAMAMQFGTTFLQQLFNPNSITYLAPPHIYNQVQQYYNQQPGGFLGDVQNFKACGDKDAIADVEYSKPTFKQERMPSQCFHAIHELRRKNLKAHPHHKAN</sequence>
<dbReference type="SUPFAM" id="SSF52540">
    <property type="entry name" value="P-loop containing nucleoside triphosphate hydrolases"/>
    <property type="match status" value="1"/>
</dbReference>
<feature type="compositionally biased region" description="Polar residues" evidence="1">
    <location>
        <begin position="202"/>
        <end position="224"/>
    </location>
</feature>
<evidence type="ECO:0000313" key="2">
    <source>
        <dbReference type="EMBL" id="KAA6398499.1"/>
    </source>
</evidence>
<gene>
    <name evidence="2" type="ORF">EZS28_005965</name>
</gene>
<evidence type="ECO:0000313" key="3">
    <source>
        <dbReference type="Proteomes" id="UP000324800"/>
    </source>
</evidence>
<dbReference type="Proteomes" id="UP000324800">
    <property type="component" value="Unassembled WGS sequence"/>
</dbReference>
<organism evidence="2 3">
    <name type="scientific">Streblomastix strix</name>
    <dbReference type="NCBI Taxonomy" id="222440"/>
    <lineage>
        <taxon>Eukaryota</taxon>
        <taxon>Metamonada</taxon>
        <taxon>Preaxostyla</taxon>
        <taxon>Oxymonadida</taxon>
        <taxon>Streblomastigidae</taxon>
        <taxon>Streblomastix</taxon>
    </lineage>
</organism>
<evidence type="ECO:0000256" key="1">
    <source>
        <dbReference type="SAM" id="MobiDB-lite"/>
    </source>
</evidence>
<feature type="region of interest" description="Disordered" evidence="1">
    <location>
        <begin position="202"/>
        <end position="227"/>
    </location>
</feature>
<name>A0A5J4WWA0_9EUKA</name>
<accession>A0A5J4WWA0</accession>
<comment type="caution">
    <text evidence="2">The sequence shown here is derived from an EMBL/GenBank/DDBJ whole genome shotgun (WGS) entry which is preliminary data.</text>
</comment>